<evidence type="ECO:0000313" key="3">
    <source>
        <dbReference type="EMBL" id="KAI9561199.1"/>
    </source>
</evidence>
<dbReference type="InterPro" id="IPR053202">
    <property type="entry name" value="EGF_Rcpt_Signaling_Reg"/>
</dbReference>
<reference evidence="3 4" key="1">
    <citation type="submission" date="2022-05" db="EMBL/GenBank/DDBJ databases">
        <title>A multi-omics perspective on studying reproductive biology in Daphnia sinensis.</title>
        <authorList>
            <person name="Jia J."/>
        </authorList>
    </citation>
    <scope>NUCLEOTIDE SEQUENCE [LARGE SCALE GENOMIC DNA]</scope>
    <source>
        <strain evidence="3 4">WSL</strain>
    </source>
</reference>
<dbReference type="GO" id="GO:0005886">
    <property type="term" value="C:plasma membrane"/>
    <property type="evidence" value="ECO:0007669"/>
    <property type="project" value="TreeGrafter"/>
</dbReference>
<organism evidence="3 4">
    <name type="scientific">Daphnia sinensis</name>
    <dbReference type="NCBI Taxonomy" id="1820382"/>
    <lineage>
        <taxon>Eukaryota</taxon>
        <taxon>Metazoa</taxon>
        <taxon>Ecdysozoa</taxon>
        <taxon>Arthropoda</taxon>
        <taxon>Crustacea</taxon>
        <taxon>Branchiopoda</taxon>
        <taxon>Diplostraca</taxon>
        <taxon>Cladocera</taxon>
        <taxon>Anomopoda</taxon>
        <taxon>Daphniidae</taxon>
        <taxon>Daphnia</taxon>
        <taxon>Daphnia similis group</taxon>
    </lineage>
</organism>
<name>A0AAD5KV74_9CRUS</name>
<keyword evidence="1" id="KW-1133">Transmembrane helix</keyword>
<dbReference type="Gene3D" id="3.40.50.150">
    <property type="entry name" value="Vaccinia Virus protein VP39"/>
    <property type="match status" value="1"/>
</dbReference>
<gene>
    <name evidence="3" type="ORF">GHT06_012155</name>
</gene>
<evidence type="ECO:0000313" key="4">
    <source>
        <dbReference type="Proteomes" id="UP000820818"/>
    </source>
</evidence>
<keyword evidence="1" id="KW-0472">Membrane</keyword>
<protein>
    <recommendedName>
        <fullName evidence="2">Methyltransferase FkbM domain-containing protein</fullName>
    </recommendedName>
</protein>
<comment type="caution">
    <text evidence="3">The sequence shown here is derived from an EMBL/GenBank/DDBJ whole genome shotgun (WGS) entry which is preliminary data.</text>
</comment>
<dbReference type="Proteomes" id="UP000820818">
    <property type="component" value="Linkage Group LG3"/>
</dbReference>
<dbReference type="GO" id="GO:0006888">
    <property type="term" value="P:endoplasmic reticulum to Golgi vesicle-mediated transport"/>
    <property type="evidence" value="ECO:0007669"/>
    <property type="project" value="TreeGrafter"/>
</dbReference>
<accession>A0AAD5KV74</accession>
<dbReference type="EMBL" id="WJBH02000003">
    <property type="protein sequence ID" value="KAI9561199.1"/>
    <property type="molecule type" value="Genomic_DNA"/>
</dbReference>
<proteinExistence type="predicted"/>
<sequence length="341" mass="38921">MKNVVASACYSRSRIQFCLLFIIVLLIVFWFSYPKIEMHNYYQQPQQNQLGDGSPVKSRYPRANHSYNLMEENVGSGKLSQKDNSECTLDYMNSQKLPQDHPCVIETIRQHYLNKPSPPDIPLKLDSNDTKDRSPGQTGVVFKLLKNKTDGFFVECGALNGEYMSNSLDLERKHNWSGILIEANPVTFQKLLSRNRKAWTVPICLSLETYPTQVTFQPKSGDPGHSHIEGEAKTLQKPGIPGVDPDSVKVQCFPFYSVLLAVGRTDVDFFSLDVEGHELKILKTIPWHKVNIKALTVEWDHIPEGQEALIRFMEDNGFITIGAFDFLYTRDVIFIRDLLNF</sequence>
<dbReference type="GO" id="GO:0031902">
    <property type="term" value="C:late endosome membrane"/>
    <property type="evidence" value="ECO:0007669"/>
    <property type="project" value="TreeGrafter"/>
</dbReference>
<dbReference type="Pfam" id="PF05050">
    <property type="entry name" value="Methyltransf_21"/>
    <property type="match status" value="1"/>
</dbReference>
<keyword evidence="1" id="KW-0812">Transmembrane</keyword>
<dbReference type="PANTHER" id="PTHR34009">
    <property type="entry name" value="PROTEIN STAR"/>
    <property type="match status" value="1"/>
</dbReference>
<feature type="transmembrane region" description="Helical" evidence="1">
    <location>
        <begin position="15"/>
        <end position="33"/>
    </location>
</feature>
<keyword evidence="4" id="KW-1185">Reference proteome</keyword>
<evidence type="ECO:0000259" key="2">
    <source>
        <dbReference type="Pfam" id="PF05050"/>
    </source>
</evidence>
<dbReference type="SUPFAM" id="SSF53335">
    <property type="entry name" value="S-adenosyl-L-methionine-dependent methyltransferases"/>
    <property type="match status" value="1"/>
</dbReference>
<dbReference type="InterPro" id="IPR029063">
    <property type="entry name" value="SAM-dependent_MTases_sf"/>
</dbReference>
<feature type="domain" description="Methyltransferase FkbM" evidence="2">
    <location>
        <begin position="155"/>
        <end position="319"/>
    </location>
</feature>
<dbReference type="GO" id="GO:0005789">
    <property type="term" value="C:endoplasmic reticulum membrane"/>
    <property type="evidence" value="ECO:0007669"/>
    <property type="project" value="TreeGrafter"/>
</dbReference>
<dbReference type="PANTHER" id="PTHR34009:SF2">
    <property type="entry name" value="PROTEIN STAR"/>
    <property type="match status" value="1"/>
</dbReference>
<evidence type="ECO:0000256" key="1">
    <source>
        <dbReference type="SAM" id="Phobius"/>
    </source>
</evidence>
<dbReference type="InterPro" id="IPR006342">
    <property type="entry name" value="FkbM_mtfrase"/>
</dbReference>
<dbReference type="GO" id="GO:0005794">
    <property type="term" value="C:Golgi apparatus"/>
    <property type="evidence" value="ECO:0007669"/>
    <property type="project" value="TreeGrafter"/>
</dbReference>
<dbReference type="GO" id="GO:0016197">
    <property type="term" value="P:endosomal transport"/>
    <property type="evidence" value="ECO:0007669"/>
    <property type="project" value="TreeGrafter"/>
</dbReference>
<dbReference type="AlphaFoldDB" id="A0AAD5KV74"/>